<evidence type="ECO:0000256" key="2">
    <source>
        <dbReference type="ARBA" id="ARBA00008520"/>
    </source>
</evidence>
<keyword evidence="3" id="KW-0813">Transport</keyword>
<dbReference type="PANTHER" id="PTHR43649:SF31">
    <property type="entry name" value="SN-GLYCEROL-3-PHOSPHATE-BINDING PERIPLASMIC PROTEIN UGPB"/>
    <property type="match status" value="1"/>
</dbReference>
<organism evidence="6 7">
    <name type="scientific">Actinomyces graevenitzii</name>
    <dbReference type="NCBI Taxonomy" id="55565"/>
    <lineage>
        <taxon>Bacteria</taxon>
        <taxon>Bacillati</taxon>
        <taxon>Actinomycetota</taxon>
        <taxon>Actinomycetes</taxon>
        <taxon>Actinomycetales</taxon>
        <taxon>Actinomycetaceae</taxon>
        <taxon>Actinomyces</taxon>
    </lineage>
</organism>
<evidence type="ECO:0000256" key="1">
    <source>
        <dbReference type="ARBA" id="ARBA00004196"/>
    </source>
</evidence>
<dbReference type="AlphaFoldDB" id="A0A9E7DCK7"/>
<evidence type="ECO:0000256" key="5">
    <source>
        <dbReference type="SAM" id="SignalP"/>
    </source>
</evidence>
<evidence type="ECO:0000256" key="4">
    <source>
        <dbReference type="ARBA" id="ARBA00022729"/>
    </source>
</evidence>
<dbReference type="PROSITE" id="PS51318">
    <property type="entry name" value="TAT"/>
    <property type="match status" value="1"/>
</dbReference>
<gene>
    <name evidence="6" type="ORF">M3I41_03475</name>
</gene>
<dbReference type="CDD" id="cd13585">
    <property type="entry name" value="PBP2_TMBP_like"/>
    <property type="match status" value="1"/>
</dbReference>
<evidence type="ECO:0000256" key="3">
    <source>
        <dbReference type="ARBA" id="ARBA00022448"/>
    </source>
</evidence>
<name>A0A9E7DCK7_9ACTO</name>
<feature type="signal peptide" evidence="5">
    <location>
        <begin position="1"/>
        <end position="28"/>
    </location>
</feature>
<comment type="subcellular location">
    <subcellularLocation>
        <location evidence="1">Cell envelope</location>
    </subcellularLocation>
</comment>
<feature type="chain" id="PRO_5038412517" evidence="5">
    <location>
        <begin position="29"/>
        <end position="424"/>
    </location>
</feature>
<protein>
    <submittedName>
        <fullName evidence="6">Sugar ABC transporter substrate-binding protein</fullName>
    </submittedName>
</protein>
<dbReference type="EMBL" id="CP097095">
    <property type="protein sequence ID" value="UQF80341.1"/>
    <property type="molecule type" value="Genomic_DNA"/>
</dbReference>
<dbReference type="PANTHER" id="PTHR43649">
    <property type="entry name" value="ARABINOSE-BINDING PROTEIN-RELATED"/>
    <property type="match status" value="1"/>
</dbReference>
<dbReference type="Proteomes" id="UP000830236">
    <property type="component" value="Chromosome"/>
</dbReference>
<dbReference type="PROSITE" id="PS51257">
    <property type="entry name" value="PROKAR_LIPOPROTEIN"/>
    <property type="match status" value="1"/>
</dbReference>
<evidence type="ECO:0000313" key="6">
    <source>
        <dbReference type="EMBL" id="UQF80341.1"/>
    </source>
</evidence>
<comment type="similarity">
    <text evidence="2">Belongs to the bacterial solute-binding protein 1 family.</text>
</comment>
<evidence type="ECO:0000313" key="7">
    <source>
        <dbReference type="Proteomes" id="UP000830236"/>
    </source>
</evidence>
<dbReference type="SUPFAM" id="SSF53850">
    <property type="entry name" value="Periplasmic binding protein-like II"/>
    <property type="match status" value="1"/>
</dbReference>
<dbReference type="InterPro" id="IPR050490">
    <property type="entry name" value="Bact_solute-bd_prot1"/>
</dbReference>
<dbReference type="InterPro" id="IPR006059">
    <property type="entry name" value="SBP"/>
</dbReference>
<sequence length="424" mass="45997">MFTRRSFLSAAGALAVAATLAACGSDDAGDGGALTKDTKAELTLAYWDKNQTPTVQAGVKAFNEKYPNIKVTLSLTAFKDYFTKLRTQAEGDKLPDVFWMNGPNAKLYATNNKLAALDDLKDVDWSKYPRALADIYSVKSKHYGIPKDYDTIAVWVNKKLFAAAGVELPKADWTWEDFHKAAKAISDSGKAYGVVGDVIGGGQETYYNTIAQAGGYVIKDGKSGYGQPEAIKGLEIWAELIKDGSMPKIQVMTDTKPEDLFKNDKAAMYWAGSWQANVFKTEYKDTANLQVVPLPKDKQQGSVIHGLAYVASASSKHLAAAKALVAVMASKEVQEIEATNGTAIPAYEGAAEKWTKLVDGWDLKVYTDAAEKYAVAYPVSINTAAWNKKEVEILVPAFEGKTPVAQAAKQLASEMDALLAKEKQ</sequence>
<dbReference type="Pfam" id="PF01547">
    <property type="entry name" value="SBP_bac_1"/>
    <property type="match status" value="1"/>
</dbReference>
<accession>A0A9E7DCK7</accession>
<dbReference type="Gene3D" id="3.40.190.10">
    <property type="entry name" value="Periplasmic binding protein-like II"/>
    <property type="match status" value="1"/>
</dbReference>
<dbReference type="GO" id="GO:0030313">
    <property type="term" value="C:cell envelope"/>
    <property type="evidence" value="ECO:0007669"/>
    <property type="project" value="UniProtKB-SubCell"/>
</dbReference>
<dbReference type="InterPro" id="IPR006311">
    <property type="entry name" value="TAT_signal"/>
</dbReference>
<dbReference type="KEGG" id="agh:M3I41_03475"/>
<reference evidence="6" key="1">
    <citation type="submission" date="2022-05" db="EMBL/GenBank/DDBJ databases">
        <title>Using nanopore sequencing to obtain complete genomes from saliva samples.</title>
        <authorList>
            <person name="Baker J.L."/>
        </authorList>
    </citation>
    <scope>NUCLEOTIDE SEQUENCE</scope>
    <source>
        <strain evidence="6">JCVI-JB-Ag32</strain>
    </source>
</reference>
<proteinExistence type="inferred from homology"/>
<keyword evidence="4 5" id="KW-0732">Signal</keyword>